<evidence type="ECO:0000313" key="7">
    <source>
        <dbReference type="Proteomes" id="UP000619743"/>
    </source>
</evidence>
<evidence type="ECO:0000259" key="5">
    <source>
        <dbReference type="Pfam" id="PF13407"/>
    </source>
</evidence>
<dbReference type="GO" id="GO:0055085">
    <property type="term" value="P:transmembrane transport"/>
    <property type="evidence" value="ECO:0007669"/>
    <property type="project" value="UniProtKB-ARBA"/>
</dbReference>
<dbReference type="SUPFAM" id="SSF53850">
    <property type="entry name" value="Periplasmic binding protein-like II"/>
    <property type="match status" value="1"/>
</dbReference>
<comment type="similarity">
    <text evidence="2">Belongs to the bacterial solute-binding protein 2 family.</text>
</comment>
<dbReference type="Pfam" id="PF13407">
    <property type="entry name" value="Peripla_BP_4"/>
    <property type="match status" value="1"/>
</dbReference>
<dbReference type="GO" id="GO:0030313">
    <property type="term" value="C:cell envelope"/>
    <property type="evidence" value="ECO:0007669"/>
    <property type="project" value="UniProtKB-SubCell"/>
</dbReference>
<dbReference type="AlphaFoldDB" id="A0A8J2U3Q8"/>
<evidence type="ECO:0000256" key="4">
    <source>
        <dbReference type="SAM" id="SignalP"/>
    </source>
</evidence>
<dbReference type="EMBL" id="BMDX01000004">
    <property type="protein sequence ID" value="GGA71656.1"/>
    <property type="molecule type" value="Genomic_DNA"/>
</dbReference>
<comment type="subcellular location">
    <subcellularLocation>
        <location evidence="1">Cell envelope</location>
    </subcellularLocation>
</comment>
<dbReference type="Gene3D" id="3.40.50.2300">
    <property type="match status" value="2"/>
</dbReference>
<proteinExistence type="inferred from homology"/>
<dbReference type="InterPro" id="IPR028082">
    <property type="entry name" value="Peripla_BP_I"/>
</dbReference>
<dbReference type="Proteomes" id="UP000619743">
    <property type="component" value="Unassembled WGS sequence"/>
</dbReference>
<keyword evidence="3 4" id="KW-0732">Signal</keyword>
<evidence type="ECO:0000256" key="2">
    <source>
        <dbReference type="ARBA" id="ARBA00007639"/>
    </source>
</evidence>
<feature type="signal peptide" evidence="4">
    <location>
        <begin position="1"/>
        <end position="27"/>
    </location>
</feature>
<evidence type="ECO:0000256" key="3">
    <source>
        <dbReference type="ARBA" id="ARBA00022729"/>
    </source>
</evidence>
<dbReference type="PANTHER" id="PTHR46847">
    <property type="entry name" value="D-ALLOSE-BINDING PERIPLASMIC PROTEIN-RELATED"/>
    <property type="match status" value="1"/>
</dbReference>
<dbReference type="CDD" id="cd01536">
    <property type="entry name" value="PBP1_ABC_sugar_binding-like"/>
    <property type="match status" value="1"/>
</dbReference>
<dbReference type="GO" id="GO:0030246">
    <property type="term" value="F:carbohydrate binding"/>
    <property type="evidence" value="ECO:0007669"/>
    <property type="project" value="UniProtKB-ARBA"/>
</dbReference>
<reference evidence="7" key="1">
    <citation type="journal article" date="2019" name="Int. J. Syst. Evol. Microbiol.">
        <title>The Global Catalogue of Microorganisms (GCM) 10K type strain sequencing project: providing services to taxonomists for standard genome sequencing and annotation.</title>
        <authorList>
            <consortium name="The Broad Institute Genomics Platform"/>
            <consortium name="The Broad Institute Genome Sequencing Center for Infectious Disease"/>
            <person name="Wu L."/>
            <person name="Ma J."/>
        </authorList>
    </citation>
    <scope>NUCLEOTIDE SEQUENCE [LARGE SCALE GENOMIC DNA]</scope>
    <source>
        <strain evidence="7">CGMCC 1.10130</strain>
    </source>
</reference>
<sequence length="565" mass="62212">MLTKVRRWGWLAALTMVLVTPSSLCRALGHDVDIVPLKSQASFEHIASKSETLKIAYLPPAIEYNFYLDVWKGIAEVAGEQGHQVFQLAPQTDKPAEQMDMLQAVIEQQVDAIILATHDEQAAAPLIQRATAQGIVVVIVNSDALSHAAPVHAVVGYVQRKGTYQLGQYAASLISATKRNVAILEGEPGYHSTERVAGFEKAIGEAAMPVVARANGRWNTEGGYNATLQLFRQQSDIDVIFAANDFEVIGAAAALKAINRTDVLLFGNDGVADVLPYIRDGSVQATVYTNPVLMGKMAMAVAVDSVEGQFRGGFVETPTSLISGDNVAEYLVDTTALANDSELTVVSEELVDLTNADGSGLYWDILRAIYQPRGIEVIAKVVPLKRAQLMTEKSHADAMLGHHRGDSTQMIFPQWHYGSQQIYALFSPARLNWQGISTLQGTPAAWVRGANYDAYLPLEMQFEQSIDHLGPLLMLASGRVDVVLDDGIELQKNFRRHAERLMLAGFDSNEYQLEKVLDLKLYLAFTNTAKGRKMANIFDEQLPMMLRNGQLEALYRKWQISDFPF</sequence>
<evidence type="ECO:0000256" key="1">
    <source>
        <dbReference type="ARBA" id="ARBA00004196"/>
    </source>
</evidence>
<dbReference type="SUPFAM" id="SSF53822">
    <property type="entry name" value="Periplasmic binding protein-like I"/>
    <property type="match status" value="1"/>
</dbReference>
<accession>A0A8J2U3Q8</accession>
<dbReference type="PANTHER" id="PTHR46847:SF1">
    <property type="entry name" value="D-ALLOSE-BINDING PERIPLASMIC PROTEIN-RELATED"/>
    <property type="match status" value="1"/>
</dbReference>
<protein>
    <recommendedName>
        <fullName evidence="5">Periplasmic binding protein domain-containing protein</fullName>
    </recommendedName>
</protein>
<keyword evidence="7" id="KW-1185">Reference proteome</keyword>
<comment type="caution">
    <text evidence="6">The sequence shown here is derived from an EMBL/GenBank/DDBJ whole genome shotgun (WGS) entry which is preliminary data.</text>
</comment>
<dbReference type="Gene3D" id="3.40.190.10">
    <property type="entry name" value="Periplasmic binding protein-like II"/>
    <property type="match status" value="2"/>
</dbReference>
<evidence type="ECO:0000313" key="6">
    <source>
        <dbReference type="EMBL" id="GGA71656.1"/>
    </source>
</evidence>
<name>A0A8J2U3Q8_9GAMM</name>
<feature type="chain" id="PRO_5035312959" description="Periplasmic binding protein domain-containing protein" evidence="4">
    <location>
        <begin position="28"/>
        <end position="565"/>
    </location>
</feature>
<gene>
    <name evidence="6" type="ORF">GCM10011369_11800</name>
</gene>
<feature type="domain" description="Periplasmic binding protein" evidence="5">
    <location>
        <begin position="55"/>
        <end position="309"/>
    </location>
</feature>
<organism evidence="6 7">
    <name type="scientific">Neiella marina</name>
    <dbReference type="NCBI Taxonomy" id="508461"/>
    <lineage>
        <taxon>Bacteria</taxon>
        <taxon>Pseudomonadati</taxon>
        <taxon>Pseudomonadota</taxon>
        <taxon>Gammaproteobacteria</taxon>
        <taxon>Alteromonadales</taxon>
        <taxon>Echinimonadaceae</taxon>
        <taxon>Neiella</taxon>
    </lineage>
</organism>
<dbReference type="InterPro" id="IPR025997">
    <property type="entry name" value="SBP_2_dom"/>
</dbReference>